<feature type="compositionally biased region" description="Low complexity" evidence="16">
    <location>
        <begin position="276"/>
        <end position="297"/>
    </location>
</feature>
<dbReference type="GO" id="GO:0005886">
    <property type="term" value="C:plasma membrane"/>
    <property type="evidence" value="ECO:0007669"/>
    <property type="project" value="UniProtKB-SubCell"/>
</dbReference>
<evidence type="ECO:0000259" key="18">
    <source>
        <dbReference type="PROSITE" id="PS51848"/>
    </source>
</evidence>
<dbReference type="GO" id="GO:0005856">
    <property type="term" value="C:cytoskeleton"/>
    <property type="evidence" value="ECO:0007669"/>
    <property type="project" value="UniProtKB-SubCell"/>
</dbReference>
<keyword evidence="10" id="KW-0862">Zinc</keyword>
<feature type="domain" description="Calponin-homology (CH)" evidence="17">
    <location>
        <begin position="1"/>
        <end position="107"/>
    </location>
</feature>
<dbReference type="InterPro" id="IPR050540">
    <property type="entry name" value="F-actin_Monoox_Mical"/>
</dbReference>
<dbReference type="SMART" id="SM00033">
    <property type="entry name" value="CH"/>
    <property type="match status" value="1"/>
</dbReference>
<dbReference type="EMBL" id="JAGTTL010000015">
    <property type="protein sequence ID" value="KAK6311642.1"/>
    <property type="molecule type" value="Genomic_DNA"/>
</dbReference>
<keyword evidence="20" id="KW-1185">Reference proteome</keyword>
<evidence type="ECO:0000256" key="13">
    <source>
        <dbReference type="ARBA" id="ARBA00023136"/>
    </source>
</evidence>
<feature type="compositionally biased region" description="Polar residues" evidence="16">
    <location>
        <begin position="298"/>
        <end position="314"/>
    </location>
</feature>
<dbReference type="FunFam" id="1.10.418.10:FF:000055">
    <property type="entry name" value="MICAL-like protein 2"/>
    <property type="match status" value="1"/>
</dbReference>
<keyword evidence="11" id="KW-0440">LIM domain</keyword>
<feature type="region of interest" description="Disordered" evidence="16">
    <location>
        <begin position="533"/>
        <end position="637"/>
    </location>
</feature>
<evidence type="ECO:0000256" key="16">
    <source>
        <dbReference type="SAM" id="MobiDB-lite"/>
    </source>
</evidence>
<evidence type="ECO:0000313" key="20">
    <source>
        <dbReference type="Proteomes" id="UP001356427"/>
    </source>
</evidence>
<feature type="region of interest" description="Disordered" evidence="16">
    <location>
        <begin position="249"/>
        <end position="357"/>
    </location>
</feature>
<dbReference type="Pfam" id="PF00307">
    <property type="entry name" value="CH"/>
    <property type="match status" value="1"/>
</dbReference>
<evidence type="ECO:0000256" key="8">
    <source>
        <dbReference type="ARBA" id="ARBA00022723"/>
    </source>
</evidence>
<keyword evidence="14" id="KW-0206">Cytoskeleton</keyword>
<evidence type="ECO:0008006" key="21">
    <source>
        <dbReference type="Google" id="ProtNLM"/>
    </source>
</evidence>
<dbReference type="GO" id="GO:0046872">
    <property type="term" value="F:metal ion binding"/>
    <property type="evidence" value="ECO:0007669"/>
    <property type="project" value="UniProtKB-KW"/>
</dbReference>
<dbReference type="Gene3D" id="2.10.110.10">
    <property type="entry name" value="Cysteine Rich Protein"/>
    <property type="match status" value="1"/>
</dbReference>
<evidence type="ECO:0000256" key="10">
    <source>
        <dbReference type="ARBA" id="ARBA00022833"/>
    </source>
</evidence>
<sequence length="873" mass="96492">MAAIKALQQWCKLQCNGYRDVAIINMTTSFRDGLAFCALIHKYRPDLIDYDSLNKEDVFDNNNLAFRVAEDKLGIAALLDAEDMVALRIPDRLSVLTYVSQYYNYFHGRNPIGGVGAVKRPAEGSKEEPSGKKNLPVVAKTIVSRTAIENRPPCSSLMAKTSPKSTRAAVQQTEVLVESSNKTGTLSSKCVVCKCHVHLVQRHFIEGKLYHRSCFNECSNVLLAGAYKPGKEPGSFICNDHQNTKNGCNKPPSSGAVIQTGSPSANVESKSDTSRVQSVTRPTSVPSTPVKVVLKPVETTTTPAPQPWTSSARRTQAARHRFFQSSTSAPEAPPSSHKPPAPSGLPRVPLSTEEEKNRARAVITKKLVEANCNNNNTRYFVIRPAERRFGDLPSSADLPSWKQANCGPGTAGQQAAQPFTSNKELLNTVKKASAGPTTVSSTTKDRAEAPVNWRSKLKPVKNGPGLNLRIHPASPCSFPRVPPDDPSTVFSPPIIPKYISTSDSEDRAIVVEQPKPEAISKSFATSIIVNISSTSPRTPPAAFNPLPPGPLSHRAPSPRQPRHGSGGLEIGNYSTTLSSTPPLVPVWHRVPTSSQPHHSSAGSASKNGSYSPPMSPKQPHQGSTGSKNGNYLSPTNNSRSEIRLPLCKSHHIPMDQIVKELREIDDCLGDLERKGVEMEKRLRSCEEEGEGDILMDPLMVDWFNLIRKKQTCIRRESELVYIAKTQDLEEQQPGVEGELRRLLEKPDHLKSTSERRREDRLMERLMEIVNGRNAIVEGLDEDRLREDVEDQQLNEMMQTLGLKKSKIKRKSSFKMLFRRKSSKKFTTALMQCLSYLSPGKVNEVVAFSEGSRNEMSSKDQRKLRDETYDSERL</sequence>
<keyword evidence="8" id="KW-0479">Metal-binding</keyword>
<dbReference type="Proteomes" id="UP001356427">
    <property type="component" value="Unassembled WGS sequence"/>
</dbReference>
<feature type="compositionally biased region" description="Polar residues" evidence="16">
    <location>
        <begin position="256"/>
        <end position="268"/>
    </location>
</feature>
<dbReference type="Gene3D" id="1.10.418.10">
    <property type="entry name" value="Calponin-like domain"/>
    <property type="match status" value="1"/>
</dbReference>
<evidence type="ECO:0000259" key="17">
    <source>
        <dbReference type="PROSITE" id="PS50021"/>
    </source>
</evidence>
<dbReference type="Pfam" id="PF12130">
    <property type="entry name" value="bMERB_dom"/>
    <property type="match status" value="1"/>
</dbReference>
<gene>
    <name evidence="19" type="ORF">J4Q44_G00173060</name>
</gene>
<feature type="region of interest" description="Disordered" evidence="16">
    <location>
        <begin position="850"/>
        <end position="873"/>
    </location>
</feature>
<evidence type="ECO:0000256" key="14">
    <source>
        <dbReference type="ARBA" id="ARBA00023212"/>
    </source>
</evidence>
<feature type="compositionally biased region" description="Polar residues" evidence="16">
    <location>
        <begin position="591"/>
        <end position="637"/>
    </location>
</feature>
<evidence type="ECO:0000256" key="7">
    <source>
        <dbReference type="ARBA" id="ARBA00022553"/>
    </source>
</evidence>
<keyword evidence="15" id="KW-0966">Cell projection</keyword>
<evidence type="ECO:0000256" key="1">
    <source>
        <dbReference type="ARBA" id="ARBA00004172"/>
    </source>
</evidence>
<evidence type="ECO:0000256" key="4">
    <source>
        <dbReference type="ARBA" id="ARBA00004316"/>
    </source>
</evidence>
<evidence type="ECO:0000256" key="3">
    <source>
        <dbReference type="ARBA" id="ARBA00004245"/>
    </source>
</evidence>
<organism evidence="19 20">
    <name type="scientific">Coregonus suidteri</name>
    <dbReference type="NCBI Taxonomy" id="861788"/>
    <lineage>
        <taxon>Eukaryota</taxon>
        <taxon>Metazoa</taxon>
        <taxon>Chordata</taxon>
        <taxon>Craniata</taxon>
        <taxon>Vertebrata</taxon>
        <taxon>Euteleostomi</taxon>
        <taxon>Actinopterygii</taxon>
        <taxon>Neopterygii</taxon>
        <taxon>Teleostei</taxon>
        <taxon>Protacanthopterygii</taxon>
        <taxon>Salmoniformes</taxon>
        <taxon>Salmonidae</taxon>
        <taxon>Coregoninae</taxon>
        <taxon>Coregonus</taxon>
    </lineage>
</organism>
<keyword evidence="13" id="KW-0472">Membrane</keyword>
<dbReference type="AlphaFoldDB" id="A0AAN8LFY2"/>
<evidence type="ECO:0000256" key="5">
    <source>
        <dbReference type="ARBA" id="ARBA00022475"/>
    </source>
</evidence>
<evidence type="ECO:0000256" key="2">
    <source>
        <dbReference type="ARBA" id="ARBA00004202"/>
    </source>
</evidence>
<dbReference type="SUPFAM" id="SSF57716">
    <property type="entry name" value="Glucocorticoid receptor-like (DNA-binding domain)"/>
    <property type="match status" value="1"/>
</dbReference>
<dbReference type="PANTHER" id="PTHR23167">
    <property type="entry name" value="CALPONIN HOMOLOGY DOMAIN-CONTAINING PROTEIN DDB_G0272472-RELATED"/>
    <property type="match status" value="1"/>
</dbReference>
<dbReference type="SMART" id="SM01203">
    <property type="entry name" value="DUF3585"/>
    <property type="match status" value="1"/>
</dbReference>
<evidence type="ECO:0000256" key="6">
    <source>
        <dbReference type="ARBA" id="ARBA00022490"/>
    </source>
</evidence>
<evidence type="ECO:0000313" key="19">
    <source>
        <dbReference type="EMBL" id="KAK6311642.1"/>
    </source>
</evidence>
<keyword evidence="5" id="KW-1003">Cell membrane</keyword>
<dbReference type="CDD" id="cd21253">
    <property type="entry name" value="CH_MICALL2"/>
    <property type="match status" value="1"/>
</dbReference>
<evidence type="ECO:0000256" key="11">
    <source>
        <dbReference type="ARBA" id="ARBA00023038"/>
    </source>
</evidence>
<dbReference type="SUPFAM" id="SSF47576">
    <property type="entry name" value="Calponin-homology domain, CH-domain"/>
    <property type="match status" value="1"/>
</dbReference>
<evidence type="ECO:0000256" key="9">
    <source>
        <dbReference type="ARBA" id="ARBA00022753"/>
    </source>
</evidence>
<keyword evidence="7" id="KW-0597">Phosphoprotein</keyword>
<name>A0AAN8LFY2_9TELE</name>
<evidence type="ECO:0000256" key="12">
    <source>
        <dbReference type="ARBA" id="ARBA00023054"/>
    </source>
</evidence>
<dbReference type="PROSITE" id="PS51848">
    <property type="entry name" value="BMERB"/>
    <property type="match status" value="1"/>
</dbReference>
<feature type="compositionally biased region" description="Pro residues" evidence="16">
    <location>
        <begin position="331"/>
        <end position="343"/>
    </location>
</feature>
<protein>
    <recommendedName>
        <fullName evidence="21">MICAL-like protein 2</fullName>
    </recommendedName>
</protein>
<accession>A0AAN8LFY2</accession>
<keyword evidence="12" id="KW-0175">Coiled coil</keyword>
<evidence type="ECO:0000256" key="15">
    <source>
        <dbReference type="ARBA" id="ARBA00023273"/>
    </source>
</evidence>
<dbReference type="InterPro" id="IPR036872">
    <property type="entry name" value="CH_dom_sf"/>
</dbReference>
<dbReference type="PANTHER" id="PTHR23167:SF87">
    <property type="entry name" value="MICAL-LIKE PROTEIN 2"/>
    <property type="match status" value="1"/>
</dbReference>
<dbReference type="InterPro" id="IPR001715">
    <property type="entry name" value="CH_dom"/>
</dbReference>
<reference evidence="19 20" key="1">
    <citation type="submission" date="2021-04" db="EMBL/GenBank/DDBJ databases">
        <authorList>
            <person name="De Guttry C."/>
            <person name="Zahm M."/>
            <person name="Klopp C."/>
            <person name="Cabau C."/>
            <person name="Louis A."/>
            <person name="Berthelot C."/>
            <person name="Parey E."/>
            <person name="Roest Crollius H."/>
            <person name="Montfort J."/>
            <person name="Robinson-Rechavi M."/>
            <person name="Bucao C."/>
            <person name="Bouchez O."/>
            <person name="Gislard M."/>
            <person name="Lluch J."/>
            <person name="Milhes M."/>
            <person name="Lampietro C."/>
            <person name="Lopez Roques C."/>
            <person name="Donnadieu C."/>
            <person name="Braasch I."/>
            <person name="Desvignes T."/>
            <person name="Postlethwait J."/>
            <person name="Bobe J."/>
            <person name="Wedekind C."/>
            <person name="Guiguen Y."/>
        </authorList>
    </citation>
    <scope>NUCLEOTIDE SEQUENCE [LARGE SCALE GENOMIC DNA]</scope>
    <source>
        <strain evidence="19">Cs_M1</strain>
        <tissue evidence="19">Blood</tissue>
    </source>
</reference>
<keyword evidence="9" id="KW-0967">Endosome</keyword>
<dbReference type="GO" id="GO:0042995">
    <property type="term" value="C:cell projection"/>
    <property type="evidence" value="ECO:0007669"/>
    <property type="project" value="UniProtKB-SubCell"/>
</dbReference>
<feature type="domain" description="BMERB" evidence="18">
    <location>
        <begin position="637"/>
        <end position="795"/>
    </location>
</feature>
<comment type="caution">
    <text evidence="19">The sequence shown here is derived from an EMBL/GenBank/DDBJ whole genome shotgun (WGS) entry which is preliminary data.</text>
</comment>
<dbReference type="GO" id="GO:0055037">
    <property type="term" value="C:recycling endosome"/>
    <property type="evidence" value="ECO:0007669"/>
    <property type="project" value="UniProtKB-SubCell"/>
</dbReference>
<feature type="compositionally biased region" description="Basic and acidic residues" evidence="16">
    <location>
        <begin position="851"/>
        <end position="873"/>
    </location>
</feature>
<keyword evidence="6" id="KW-0963">Cytoplasm</keyword>
<comment type="subcellular location">
    <subcellularLocation>
        <location evidence="2">Cell membrane</location>
        <topology evidence="2">Peripheral membrane protein</topology>
    </subcellularLocation>
    <subcellularLocation>
        <location evidence="4">Cell projection</location>
    </subcellularLocation>
    <subcellularLocation>
        <location evidence="3">Cytoplasm</location>
        <location evidence="3">Cytoskeleton</location>
    </subcellularLocation>
    <subcellularLocation>
        <location evidence="1">Recycling endosome</location>
    </subcellularLocation>
</comment>
<dbReference type="InterPro" id="IPR022735">
    <property type="entry name" value="bMERB_dom"/>
</dbReference>
<dbReference type="PROSITE" id="PS50021">
    <property type="entry name" value="CH"/>
    <property type="match status" value="1"/>
</dbReference>
<feature type="compositionally biased region" description="Polar residues" evidence="16">
    <location>
        <begin position="572"/>
        <end position="581"/>
    </location>
</feature>
<proteinExistence type="predicted"/>